<dbReference type="Pfam" id="PF18958">
    <property type="entry name" value="DUF5700"/>
    <property type="match status" value="1"/>
</dbReference>
<dbReference type="RefSeq" id="WP_039426337.1">
    <property type="nucleotide sequence ID" value="NZ_JRAK01000136.1"/>
</dbReference>
<dbReference type="Proteomes" id="UP000030146">
    <property type="component" value="Unassembled WGS sequence"/>
</dbReference>
<evidence type="ECO:0000313" key="2">
    <source>
        <dbReference type="Proteomes" id="UP000030146"/>
    </source>
</evidence>
<dbReference type="EMBL" id="JRAK01000136">
    <property type="protein sequence ID" value="KGN85003.1"/>
    <property type="molecule type" value="Genomic_DNA"/>
</dbReference>
<sequence length="384" mass="44144">MKPYLKLTIIIFLLLGSNFVVSAQYDNFGQKIFTGSAEVFLLLGQDIHLGRATTEQDWERLFSTVGYTKYLSNPKGEMIRRELREAMLLAFDPDRIAEADSILKHPATITNMTLVLRQNICRLARRRKEADSFLRHTDFLTLLHKANEKTKKYLPERAWSSSPLLNDLFLIATIPDASVRDHAIFLDLNLALSMQEEELVDLFAHEFFHNYRDMAYQGSSEDSFLNAFDLFQNEGTADLIDKKRNDDKIMQFFGDEFVKAYREELANAPKTLAGIDSLFLAFDPNTSQDGEYKPLADLVLFGGHPIGYYMASLIQEQGHMKELIDNYDNPAAFAMLYNQAARKKNAVSNGREYILSDHLINHLEQAYKKHRESNTRQRKTGVQY</sequence>
<accession>A0A0A2F1V8</accession>
<dbReference type="InterPro" id="IPR043754">
    <property type="entry name" value="DUF5700"/>
</dbReference>
<reference evidence="1 2" key="1">
    <citation type="submission" date="2014-08" db="EMBL/GenBank/DDBJ databases">
        <title>Porphyromonas gulae strain:COT-052_OH3439 Genome sequencing.</title>
        <authorList>
            <person name="Wallis C."/>
            <person name="Deusch O."/>
            <person name="O'Flynn C."/>
            <person name="Davis I."/>
            <person name="Jospin G."/>
            <person name="Darling A.E."/>
            <person name="Coil D.A."/>
            <person name="Alexiev A."/>
            <person name="Horsfall A."/>
            <person name="Kirkwood N."/>
            <person name="Harris S."/>
            <person name="Eisen J.A."/>
        </authorList>
    </citation>
    <scope>NUCLEOTIDE SEQUENCE [LARGE SCALE GENOMIC DNA]</scope>
    <source>
        <strain evidence="2">COT-052 OH3439</strain>
    </source>
</reference>
<keyword evidence="2" id="KW-1185">Reference proteome</keyword>
<organism evidence="1 2">
    <name type="scientific">Porphyromonas gulae</name>
    <dbReference type="NCBI Taxonomy" id="111105"/>
    <lineage>
        <taxon>Bacteria</taxon>
        <taxon>Pseudomonadati</taxon>
        <taxon>Bacteroidota</taxon>
        <taxon>Bacteroidia</taxon>
        <taxon>Bacteroidales</taxon>
        <taxon>Porphyromonadaceae</taxon>
        <taxon>Porphyromonas</taxon>
    </lineage>
</organism>
<evidence type="ECO:0000313" key="1">
    <source>
        <dbReference type="EMBL" id="KGN85003.1"/>
    </source>
</evidence>
<dbReference type="AlphaFoldDB" id="A0A0A2F1V8"/>
<proteinExistence type="predicted"/>
<name>A0A0A2F1V8_9PORP</name>
<comment type="caution">
    <text evidence="1">The sequence shown here is derived from an EMBL/GenBank/DDBJ whole genome shotgun (WGS) entry which is preliminary data.</text>
</comment>
<gene>
    <name evidence="1" type="ORF">HR15_10250</name>
</gene>
<protein>
    <submittedName>
        <fullName evidence="1">Uncharacterized protein</fullName>
    </submittedName>
</protein>